<feature type="domain" description="DprA winged helix" evidence="3">
    <location>
        <begin position="245"/>
        <end position="278"/>
    </location>
</feature>
<accession>A0A8J7W3J9</accession>
<dbReference type="InterPro" id="IPR057666">
    <property type="entry name" value="DrpA_SLOG"/>
</dbReference>
<dbReference type="EMBL" id="JAGSND010000023">
    <property type="protein sequence ID" value="MBR0600239.1"/>
    <property type="molecule type" value="Genomic_DNA"/>
</dbReference>
<dbReference type="Pfam" id="PF02481">
    <property type="entry name" value="DNA_processg_A"/>
    <property type="match status" value="1"/>
</dbReference>
<dbReference type="NCBIfam" id="TIGR00732">
    <property type="entry name" value="dprA"/>
    <property type="match status" value="1"/>
</dbReference>
<dbReference type="Proteomes" id="UP000675664">
    <property type="component" value="Unassembled WGS sequence"/>
</dbReference>
<evidence type="ECO:0000313" key="4">
    <source>
        <dbReference type="EMBL" id="MBR0600239.1"/>
    </source>
</evidence>
<dbReference type="Gene3D" id="3.40.50.450">
    <property type="match status" value="1"/>
</dbReference>
<keyword evidence="5" id="KW-1185">Reference proteome</keyword>
<dbReference type="InterPro" id="IPR036388">
    <property type="entry name" value="WH-like_DNA-bd_sf"/>
</dbReference>
<dbReference type="SUPFAM" id="SSF102405">
    <property type="entry name" value="MCP/YpsA-like"/>
    <property type="match status" value="1"/>
</dbReference>
<dbReference type="PANTHER" id="PTHR43022:SF1">
    <property type="entry name" value="PROTEIN SMF"/>
    <property type="match status" value="1"/>
</dbReference>
<reference evidence="4" key="1">
    <citation type="submission" date="2021-04" db="EMBL/GenBank/DDBJ databases">
        <title>Sinoanaerobacter chloroacetimidivorans sp. nov., an obligate anaerobic bacterium isolated from anaerobic sludge.</title>
        <authorList>
            <person name="Bao Y."/>
        </authorList>
    </citation>
    <scope>NUCLEOTIDE SEQUENCE</scope>
    <source>
        <strain evidence="4">BAD-6</strain>
    </source>
</reference>
<proteinExistence type="inferred from homology"/>
<evidence type="ECO:0000259" key="2">
    <source>
        <dbReference type="Pfam" id="PF02481"/>
    </source>
</evidence>
<dbReference type="Pfam" id="PF17782">
    <property type="entry name" value="WHD_DprA"/>
    <property type="match status" value="1"/>
</dbReference>
<organism evidence="4 5">
    <name type="scientific">Sinanaerobacter chloroacetimidivorans</name>
    <dbReference type="NCBI Taxonomy" id="2818044"/>
    <lineage>
        <taxon>Bacteria</taxon>
        <taxon>Bacillati</taxon>
        <taxon>Bacillota</taxon>
        <taxon>Clostridia</taxon>
        <taxon>Peptostreptococcales</taxon>
        <taxon>Anaerovoracaceae</taxon>
        <taxon>Sinanaerobacter</taxon>
    </lineage>
</organism>
<evidence type="ECO:0000256" key="1">
    <source>
        <dbReference type="ARBA" id="ARBA00006525"/>
    </source>
</evidence>
<dbReference type="InterPro" id="IPR003488">
    <property type="entry name" value="DprA"/>
</dbReference>
<dbReference type="GO" id="GO:0009294">
    <property type="term" value="P:DNA-mediated transformation"/>
    <property type="evidence" value="ECO:0007669"/>
    <property type="project" value="InterPro"/>
</dbReference>
<evidence type="ECO:0000313" key="5">
    <source>
        <dbReference type="Proteomes" id="UP000675664"/>
    </source>
</evidence>
<dbReference type="Gene3D" id="1.10.10.10">
    <property type="entry name" value="Winged helix-like DNA-binding domain superfamily/Winged helix DNA-binding domain"/>
    <property type="match status" value="1"/>
</dbReference>
<feature type="domain" description="Smf/DprA SLOG" evidence="2">
    <location>
        <begin position="7"/>
        <end position="214"/>
    </location>
</feature>
<gene>
    <name evidence="4" type="primary">dprA</name>
    <name evidence="4" type="ORF">KCX82_20420</name>
</gene>
<dbReference type="PANTHER" id="PTHR43022">
    <property type="entry name" value="PROTEIN SMF"/>
    <property type="match status" value="1"/>
</dbReference>
<sequence length="286" mass="31139">MLDIKKIIVTDKEYPEILKHIENPPPALYCRGDVSLLNQRAIAVVGSRKATPYGKWAAYGLAKKLSEYQIAVVSGMAAGIDSCAHRGALETNGKTIAVLGCGVDICYPASNKRLMDQIAENGLLLSEYEPGTNPLPYRFPMRNRIISGISIGTVVVEAGLSSGSLITAEYAAEQGRNIYALPGNINSMYSFGANKLIKDGATPLIIFDDIIEDLGIPKRFHTEKLKEKLGMDEKRIYEAVFCQGEITTDELCRKTGRAPSEINALVTILEMKGVIQTALGKIFIAK</sequence>
<dbReference type="RefSeq" id="WP_227020354.1">
    <property type="nucleotide sequence ID" value="NZ_JAGSND010000023.1"/>
</dbReference>
<reference evidence="4" key="2">
    <citation type="submission" date="2021-04" db="EMBL/GenBank/DDBJ databases">
        <authorList>
            <person name="Liu J."/>
        </authorList>
    </citation>
    <scope>NUCLEOTIDE SEQUENCE</scope>
    <source>
        <strain evidence="4">BAD-6</strain>
    </source>
</reference>
<dbReference type="InterPro" id="IPR041614">
    <property type="entry name" value="DprA_WH"/>
</dbReference>
<evidence type="ECO:0000259" key="3">
    <source>
        <dbReference type="Pfam" id="PF17782"/>
    </source>
</evidence>
<comment type="similarity">
    <text evidence="1">Belongs to the DprA/Smf family.</text>
</comment>
<comment type="caution">
    <text evidence="4">The sequence shown here is derived from an EMBL/GenBank/DDBJ whole genome shotgun (WGS) entry which is preliminary data.</text>
</comment>
<protein>
    <submittedName>
        <fullName evidence="4">DNA-processing protein DprA</fullName>
    </submittedName>
</protein>
<name>A0A8J7W3J9_9FIRM</name>
<dbReference type="AlphaFoldDB" id="A0A8J7W3J9"/>